<dbReference type="SUPFAM" id="SSF55797">
    <property type="entry name" value="PR-1-like"/>
    <property type="match status" value="1"/>
</dbReference>
<dbReference type="Gene3D" id="1.10.10.740">
    <property type="entry name" value="Crisp domain"/>
    <property type="match status" value="1"/>
</dbReference>
<feature type="signal peptide" evidence="4">
    <location>
        <begin position="1"/>
        <end position="19"/>
    </location>
</feature>
<dbReference type="GO" id="GO:0006952">
    <property type="term" value="P:defense response"/>
    <property type="evidence" value="ECO:0007669"/>
    <property type="project" value="UniProtKB-ARBA"/>
</dbReference>
<dbReference type="PROSITE" id="PS01009">
    <property type="entry name" value="CRISP_1"/>
    <property type="match status" value="1"/>
</dbReference>
<dbReference type="GeneID" id="129327872"/>
<dbReference type="Proteomes" id="UP001190640">
    <property type="component" value="Chromosome 1"/>
</dbReference>
<dbReference type="Pfam" id="PF00188">
    <property type="entry name" value="CAP"/>
    <property type="match status" value="1"/>
</dbReference>
<feature type="disulfide bond" evidence="3">
    <location>
        <begin position="217"/>
        <end position="235"/>
    </location>
</feature>
<organism evidence="6 7">
    <name type="scientific">Eublepharis macularius</name>
    <name type="common">Leopard gecko</name>
    <name type="synonym">Cyrtodactylus macularius</name>
    <dbReference type="NCBI Taxonomy" id="481883"/>
    <lineage>
        <taxon>Eukaryota</taxon>
        <taxon>Metazoa</taxon>
        <taxon>Chordata</taxon>
        <taxon>Craniata</taxon>
        <taxon>Vertebrata</taxon>
        <taxon>Euteleostomi</taxon>
        <taxon>Lepidosauria</taxon>
        <taxon>Squamata</taxon>
        <taxon>Bifurcata</taxon>
        <taxon>Gekkota</taxon>
        <taxon>Eublepharidae</taxon>
        <taxon>Eublepharinae</taxon>
        <taxon>Eublepharis</taxon>
    </lineage>
</organism>
<dbReference type="InterPro" id="IPR014044">
    <property type="entry name" value="CAP_dom"/>
</dbReference>
<evidence type="ECO:0000313" key="7">
    <source>
        <dbReference type="RefSeq" id="XP_054832602.1"/>
    </source>
</evidence>
<feature type="chain" id="PRO_5041667040" evidence="4">
    <location>
        <begin position="20"/>
        <end position="246"/>
    </location>
</feature>
<dbReference type="InterPro" id="IPR042076">
    <property type="entry name" value="Crisp-like_dom"/>
</dbReference>
<keyword evidence="4" id="KW-0732">Signal</keyword>
<dbReference type="PROSITE" id="PS01010">
    <property type="entry name" value="CRISP_2"/>
    <property type="match status" value="1"/>
</dbReference>
<feature type="domain" description="ShKT" evidence="5">
    <location>
        <begin position="208"/>
        <end position="241"/>
    </location>
</feature>
<dbReference type="CDD" id="cd05383">
    <property type="entry name" value="CAP_CRISP"/>
    <property type="match status" value="1"/>
</dbReference>
<dbReference type="InterPro" id="IPR003582">
    <property type="entry name" value="ShKT_dom"/>
</dbReference>
<protein>
    <submittedName>
        <fullName evidence="7">Serotriflin-like</fullName>
    </submittedName>
</protein>
<dbReference type="PROSITE" id="PS51670">
    <property type="entry name" value="SHKT"/>
    <property type="match status" value="1"/>
</dbReference>
<sequence>MSLLLTVLALTVGLHQCVGNEQHDAAFSALATDLPNTQEEIVAKHNDLRRHVEPPASNMLKMEWNVTAANNAKSWANECIYTHSPQSKRTIENNVICGENLFYSSVPKTWSEAIQAWFDEKADYIYGHGPKKENAVIGHYTQLVWYKSYMIACAVAKCAHELYQYFYVCHYCPAGNVLGENFYKPYKEGKPCGDCPNACDAGLCTNPCQQEDWFSNCGRLKELHTCQHPIIKKSCPACCQCTTEIQ</sequence>
<dbReference type="FunFam" id="3.40.33.10:FF:000005">
    <property type="entry name" value="Cysteine-rich secretory protein 2"/>
    <property type="match status" value="1"/>
</dbReference>
<evidence type="ECO:0000259" key="5">
    <source>
        <dbReference type="PROSITE" id="PS51670"/>
    </source>
</evidence>
<dbReference type="RefSeq" id="XP_054832602.1">
    <property type="nucleotide sequence ID" value="XM_054976627.1"/>
</dbReference>
<feature type="disulfide bond" evidence="3">
    <location>
        <begin position="226"/>
        <end position="239"/>
    </location>
</feature>
<dbReference type="Pfam" id="PF08562">
    <property type="entry name" value="Crisp"/>
    <property type="match status" value="1"/>
</dbReference>
<accession>A0AA97J7Q1</accession>
<proteinExistence type="inferred from homology"/>
<evidence type="ECO:0000313" key="6">
    <source>
        <dbReference type="Proteomes" id="UP001190640"/>
    </source>
</evidence>
<dbReference type="SUPFAM" id="SSF57546">
    <property type="entry name" value="Crisp domain-like"/>
    <property type="match status" value="1"/>
</dbReference>
<dbReference type="InterPro" id="IPR035940">
    <property type="entry name" value="CAP_sf"/>
</dbReference>
<dbReference type="PANTHER" id="PTHR10334">
    <property type="entry name" value="CYSTEINE-RICH SECRETORY PROTEIN-RELATED"/>
    <property type="match status" value="1"/>
</dbReference>
<reference evidence="7" key="1">
    <citation type="submission" date="2025-08" db="UniProtKB">
        <authorList>
            <consortium name="RefSeq"/>
        </authorList>
    </citation>
    <scope>IDENTIFICATION</scope>
    <source>
        <tissue evidence="7">Blood</tissue>
    </source>
</reference>
<comment type="similarity">
    <text evidence="1">Belongs to the CRISP family.</text>
</comment>
<evidence type="ECO:0000256" key="3">
    <source>
        <dbReference type="PROSITE-ProRule" id="PRU01005"/>
    </source>
</evidence>
<keyword evidence="2 3" id="KW-1015">Disulfide bond</keyword>
<gene>
    <name evidence="7" type="primary">LOC129327872</name>
</gene>
<dbReference type="AlphaFoldDB" id="A0AA97J7Q1"/>
<name>A0AA97J7Q1_EUBMA</name>
<dbReference type="FunFam" id="1.10.10.740:FF:000001">
    <property type="entry name" value="Cysteine-rich secretory protein 2"/>
    <property type="match status" value="1"/>
</dbReference>
<dbReference type="Gene3D" id="3.40.33.10">
    <property type="entry name" value="CAP"/>
    <property type="match status" value="1"/>
</dbReference>
<dbReference type="GO" id="GO:0005576">
    <property type="term" value="C:extracellular region"/>
    <property type="evidence" value="ECO:0007669"/>
    <property type="project" value="InterPro"/>
</dbReference>
<dbReference type="InterPro" id="IPR034117">
    <property type="entry name" value="SCP_CRISP"/>
</dbReference>
<dbReference type="SMART" id="SM00198">
    <property type="entry name" value="SCP"/>
    <property type="match status" value="1"/>
</dbReference>
<dbReference type="InterPro" id="IPR013871">
    <property type="entry name" value="Cysteine_rich_secretory"/>
</dbReference>
<keyword evidence="6" id="KW-1185">Reference proteome</keyword>
<dbReference type="PRINTS" id="PR00837">
    <property type="entry name" value="V5TPXLIKE"/>
</dbReference>
<dbReference type="InterPro" id="IPR018244">
    <property type="entry name" value="Allrgn_V5/Tpx1_CS"/>
</dbReference>
<evidence type="ECO:0000256" key="4">
    <source>
        <dbReference type="SAM" id="SignalP"/>
    </source>
</evidence>
<evidence type="ECO:0000256" key="2">
    <source>
        <dbReference type="ARBA" id="ARBA00023157"/>
    </source>
</evidence>
<comment type="caution">
    <text evidence="3">Lacks conserved residue(s) required for the propagation of feature annotation.</text>
</comment>
<dbReference type="KEGG" id="emc:129327872"/>
<evidence type="ECO:0000256" key="1">
    <source>
        <dbReference type="ARBA" id="ARBA00009923"/>
    </source>
</evidence>
<dbReference type="InterPro" id="IPR001283">
    <property type="entry name" value="CRISP-related"/>
</dbReference>